<dbReference type="EMBL" id="RYZI01001026">
    <property type="protein sequence ID" value="RWA03000.1"/>
    <property type="molecule type" value="Genomic_DNA"/>
</dbReference>
<dbReference type="Proteomes" id="UP000286045">
    <property type="component" value="Unassembled WGS sequence"/>
</dbReference>
<evidence type="ECO:0000256" key="1">
    <source>
        <dbReference type="SAM" id="MobiDB-lite"/>
    </source>
</evidence>
<feature type="compositionally biased region" description="Basic and acidic residues" evidence="1">
    <location>
        <begin position="284"/>
        <end position="297"/>
    </location>
</feature>
<feature type="compositionally biased region" description="Pro residues" evidence="1">
    <location>
        <begin position="149"/>
        <end position="159"/>
    </location>
</feature>
<comment type="caution">
    <text evidence="2">The sequence shown here is derived from an EMBL/GenBank/DDBJ whole genome shotgun (WGS) entry which is preliminary data.</text>
</comment>
<dbReference type="STRING" id="363999.A0A439CLP4"/>
<evidence type="ECO:0000313" key="3">
    <source>
        <dbReference type="Proteomes" id="UP000286045"/>
    </source>
</evidence>
<feature type="compositionally biased region" description="Basic and acidic residues" evidence="1">
    <location>
        <begin position="254"/>
        <end position="274"/>
    </location>
</feature>
<feature type="region of interest" description="Disordered" evidence="1">
    <location>
        <begin position="398"/>
        <end position="419"/>
    </location>
</feature>
<gene>
    <name evidence="2" type="ORF">EKO27_g12105</name>
</gene>
<feature type="region of interest" description="Disordered" evidence="1">
    <location>
        <begin position="1"/>
        <end position="297"/>
    </location>
</feature>
<name>A0A439CLP4_9PEZI</name>
<organism evidence="2 3">
    <name type="scientific">Xylaria grammica</name>
    <dbReference type="NCBI Taxonomy" id="363999"/>
    <lineage>
        <taxon>Eukaryota</taxon>
        <taxon>Fungi</taxon>
        <taxon>Dikarya</taxon>
        <taxon>Ascomycota</taxon>
        <taxon>Pezizomycotina</taxon>
        <taxon>Sordariomycetes</taxon>
        <taxon>Xylariomycetidae</taxon>
        <taxon>Xylariales</taxon>
        <taxon>Xylariaceae</taxon>
        <taxon>Xylaria</taxon>
    </lineage>
</organism>
<reference evidence="2 3" key="1">
    <citation type="submission" date="2018-12" db="EMBL/GenBank/DDBJ databases">
        <title>Draft genome sequence of Xylaria grammica IHI A82.</title>
        <authorList>
            <person name="Buettner E."/>
            <person name="Kellner H."/>
        </authorList>
    </citation>
    <scope>NUCLEOTIDE SEQUENCE [LARGE SCALE GENOMIC DNA]</scope>
    <source>
        <strain evidence="2 3">IHI A82</strain>
    </source>
</reference>
<feature type="compositionally biased region" description="Polar residues" evidence="1">
    <location>
        <begin position="198"/>
        <end position="218"/>
    </location>
</feature>
<proteinExistence type="predicted"/>
<evidence type="ECO:0000313" key="2">
    <source>
        <dbReference type="EMBL" id="RWA03000.1"/>
    </source>
</evidence>
<sequence>METSAPKRRKTSPTTSVPVTEPHEPSSSDSATRRSSRLNRPSLPSFASPTKASLARSNPEILGRRASSRGSQQPNEDLPAPAASEPGGPSHDGSENDLVTAQLEDESETGRLQKDADGGRGGAVVQRPKSPGRAVGGGLSMRPRRSPNKPSPRPLPPPSAEEEELIDPFKGRRLRRSPPPGVLPEIQPKEPELPPTPTQKGLSDPSSIVTSSPGIHNTPSKRPRRSRALAAKIISSPLKQPPLRPPEFDSEATVEARRRSSARPAKEPLRDEPRRKRGKRKSHPAREVEEADPLADKKALRDALLAEVARLEDDLQVVARENERLYRAQGSRRHVPGLPEPEEQSRLLDVLARHALPPEKEPPPDPMQDWLAAAMNPIAFLPFGRADATALFPPLIPPGGGKNEEADPRPPISHHPIPMTADEELPYLQVFTPLTFASTVATVQPDDEDPLQQRHAISVAS</sequence>
<feature type="compositionally biased region" description="Low complexity" evidence="1">
    <location>
        <begin position="79"/>
        <end position="89"/>
    </location>
</feature>
<keyword evidence="3" id="KW-1185">Reference proteome</keyword>
<feature type="non-terminal residue" evidence="2">
    <location>
        <position position="461"/>
    </location>
</feature>
<feature type="compositionally biased region" description="Basic and acidic residues" evidence="1">
    <location>
        <begin position="108"/>
        <end position="118"/>
    </location>
</feature>
<feature type="compositionally biased region" description="Basic residues" evidence="1">
    <location>
        <begin position="1"/>
        <end position="11"/>
    </location>
</feature>
<protein>
    <submittedName>
        <fullName evidence="2">Uncharacterized protein</fullName>
    </submittedName>
</protein>
<accession>A0A439CLP4</accession>
<dbReference type="AlphaFoldDB" id="A0A439CLP4"/>